<feature type="non-terminal residue" evidence="12">
    <location>
        <position position="58"/>
    </location>
</feature>
<dbReference type="GO" id="GO:0031519">
    <property type="term" value="C:PcG protein complex"/>
    <property type="evidence" value="ECO:0007669"/>
    <property type="project" value="TreeGrafter"/>
</dbReference>
<comment type="caution">
    <text evidence="12">The sequence shown here is derived from an EMBL/GenBank/DDBJ whole genome shotgun (WGS) entry which is preliminary data.</text>
</comment>
<dbReference type="Pfam" id="PF00096">
    <property type="entry name" value="zf-C2H2"/>
    <property type="match status" value="2"/>
</dbReference>
<dbReference type="PROSITE" id="PS00028">
    <property type="entry name" value="ZINC_FINGER_C2H2_1"/>
    <property type="match status" value="2"/>
</dbReference>
<dbReference type="FunFam" id="3.30.160.60:FF:000045">
    <property type="entry name" value="ZFP69 zinc finger protein B"/>
    <property type="match status" value="1"/>
</dbReference>
<dbReference type="InterPro" id="IPR013087">
    <property type="entry name" value="Znf_C2H2_type"/>
</dbReference>
<dbReference type="Gene3D" id="3.30.160.60">
    <property type="entry name" value="Classic Zinc Finger"/>
    <property type="match status" value="2"/>
</dbReference>
<dbReference type="GO" id="GO:0000785">
    <property type="term" value="C:chromatin"/>
    <property type="evidence" value="ECO:0007669"/>
    <property type="project" value="TreeGrafter"/>
</dbReference>
<organism evidence="12 13">
    <name type="scientific">Phascolomyces articulosus</name>
    <dbReference type="NCBI Taxonomy" id="60185"/>
    <lineage>
        <taxon>Eukaryota</taxon>
        <taxon>Fungi</taxon>
        <taxon>Fungi incertae sedis</taxon>
        <taxon>Mucoromycota</taxon>
        <taxon>Mucoromycotina</taxon>
        <taxon>Mucoromycetes</taxon>
        <taxon>Mucorales</taxon>
        <taxon>Lichtheimiaceae</taxon>
        <taxon>Phascolomyces</taxon>
    </lineage>
</organism>
<dbReference type="SUPFAM" id="SSF57667">
    <property type="entry name" value="beta-beta-alpha zinc fingers"/>
    <property type="match status" value="1"/>
</dbReference>
<accession>A0AAD5KFT1</accession>
<evidence type="ECO:0000256" key="10">
    <source>
        <dbReference type="PROSITE-ProRule" id="PRU00042"/>
    </source>
</evidence>
<evidence type="ECO:0000256" key="5">
    <source>
        <dbReference type="ARBA" id="ARBA00022833"/>
    </source>
</evidence>
<evidence type="ECO:0000256" key="1">
    <source>
        <dbReference type="ARBA" id="ARBA00004123"/>
    </source>
</evidence>
<dbReference type="GO" id="GO:0005667">
    <property type="term" value="C:transcription regulator complex"/>
    <property type="evidence" value="ECO:0007669"/>
    <property type="project" value="TreeGrafter"/>
</dbReference>
<keyword evidence="9" id="KW-0539">Nucleus</keyword>
<evidence type="ECO:0000256" key="6">
    <source>
        <dbReference type="ARBA" id="ARBA00023015"/>
    </source>
</evidence>
<dbReference type="SMART" id="SM00355">
    <property type="entry name" value="ZnF_C2H2"/>
    <property type="match status" value="2"/>
</dbReference>
<dbReference type="GO" id="GO:0000978">
    <property type="term" value="F:RNA polymerase II cis-regulatory region sequence-specific DNA binding"/>
    <property type="evidence" value="ECO:0007669"/>
    <property type="project" value="TreeGrafter"/>
</dbReference>
<reference evidence="12" key="1">
    <citation type="journal article" date="2022" name="IScience">
        <title>Evolution of zygomycete secretomes and the origins of terrestrial fungal ecologies.</title>
        <authorList>
            <person name="Chang Y."/>
            <person name="Wang Y."/>
            <person name="Mondo S."/>
            <person name="Ahrendt S."/>
            <person name="Andreopoulos W."/>
            <person name="Barry K."/>
            <person name="Beard J."/>
            <person name="Benny G.L."/>
            <person name="Blankenship S."/>
            <person name="Bonito G."/>
            <person name="Cuomo C."/>
            <person name="Desiro A."/>
            <person name="Gervers K.A."/>
            <person name="Hundley H."/>
            <person name="Kuo A."/>
            <person name="LaButti K."/>
            <person name="Lang B.F."/>
            <person name="Lipzen A."/>
            <person name="O'Donnell K."/>
            <person name="Pangilinan J."/>
            <person name="Reynolds N."/>
            <person name="Sandor L."/>
            <person name="Smith M.E."/>
            <person name="Tsang A."/>
            <person name="Grigoriev I.V."/>
            <person name="Stajich J.E."/>
            <person name="Spatafora J.W."/>
        </authorList>
    </citation>
    <scope>NUCLEOTIDE SEQUENCE</scope>
    <source>
        <strain evidence="12">RSA 2281</strain>
    </source>
</reference>
<dbReference type="InterPro" id="IPR036236">
    <property type="entry name" value="Znf_C2H2_sf"/>
</dbReference>
<evidence type="ECO:0000256" key="2">
    <source>
        <dbReference type="ARBA" id="ARBA00022723"/>
    </source>
</evidence>
<dbReference type="Proteomes" id="UP001209540">
    <property type="component" value="Unassembled WGS sequence"/>
</dbReference>
<keyword evidence="6" id="KW-0805">Transcription regulation</keyword>
<keyword evidence="4 10" id="KW-0863">Zinc-finger</keyword>
<gene>
    <name evidence="12" type="ORF">BDA99DRAFT_405315</name>
</gene>
<evidence type="ECO:0000256" key="9">
    <source>
        <dbReference type="ARBA" id="ARBA00023242"/>
    </source>
</evidence>
<dbReference type="AlphaFoldDB" id="A0AAD5KFT1"/>
<evidence type="ECO:0000313" key="12">
    <source>
        <dbReference type="EMBL" id="KAI9269250.1"/>
    </source>
</evidence>
<keyword evidence="2" id="KW-0479">Metal-binding</keyword>
<evidence type="ECO:0000256" key="8">
    <source>
        <dbReference type="ARBA" id="ARBA00023163"/>
    </source>
</evidence>
<feature type="domain" description="C2H2-type" evidence="11">
    <location>
        <begin position="30"/>
        <end position="58"/>
    </location>
</feature>
<proteinExistence type="predicted"/>
<keyword evidence="8" id="KW-0804">Transcription</keyword>
<feature type="domain" description="C2H2-type" evidence="11">
    <location>
        <begin position="2"/>
        <end position="29"/>
    </location>
</feature>
<keyword evidence="7" id="KW-0238">DNA-binding</keyword>
<dbReference type="FunFam" id="3.30.160.60:FF:001289">
    <property type="entry name" value="Zinc finger protein 574"/>
    <property type="match status" value="1"/>
</dbReference>
<evidence type="ECO:0000256" key="4">
    <source>
        <dbReference type="ARBA" id="ARBA00022771"/>
    </source>
</evidence>
<keyword evidence="5" id="KW-0862">Zinc</keyword>
<dbReference type="PANTHER" id="PTHR14003">
    <property type="entry name" value="TRANSCRIPTIONAL REPRESSOR PROTEIN YY"/>
    <property type="match status" value="1"/>
</dbReference>
<name>A0AAD5KFT1_9FUNG</name>
<dbReference type="EMBL" id="JAIXMP010000008">
    <property type="protein sequence ID" value="KAI9269250.1"/>
    <property type="molecule type" value="Genomic_DNA"/>
</dbReference>
<feature type="non-terminal residue" evidence="12">
    <location>
        <position position="1"/>
    </location>
</feature>
<evidence type="ECO:0000256" key="3">
    <source>
        <dbReference type="ARBA" id="ARBA00022737"/>
    </source>
</evidence>
<sequence>RYSCPYCRKGFSRPSSLRTHTYSHTGEKPFICTVDGCHRRFSVHSNLRRHLRIHRTTR</sequence>
<keyword evidence="13" id="KW-1185">Reference proteome</keyword>
<dbReference type="GO" id="GO:0000981">
    <property type="term" value="F:DNA-binding transcription factor activity, RNA polymerase II-specific"/>
    <property type="evidence" value="ECO:0007669"/>
    <property type="project" value="TreeGrafter"/>
</dbReference>
<protein>
    <recommendedName>
        <fullName evidence="11">C2H2-type domain-containing protein</fullName>
    </recommendedName>
</protein>
<reference evidence="12" key="2">
    <citation type="submission" date="2023-02" db="EMBL/GenBank/DDBJ databases">
        <authorList>
            <consortium name="DOE Joint Genome Institute"/>
            <person name="Mondo S.J."/>
            <person name="Chang Y."/>
            <person name="Wang Y."/>
            <person name="Ahrendt S."/>
            <person name="Andreopoulos W."/>
            <person name="Barry K."/>
            <person name="Beard J."/>
            <person name="Benny G.L."/>
            <person name="Blankenship S."/>
            <person name="Bonito G."/>
            <person name="Cuomo C."/>
            <person name="Desiro A."/>
            <person name="Gervers K.A."/>
            <person name="Hundley H."/>
            <person name="Kuo A."/>
            <person name="LaButti K."/>
            <person name="Lang B.F."/>
            <person name="Lipzen A."/>
            <person name="O'Donnell K."/>
            <person name="Pangilinan J."/>
            <person name="Reynolds N."/>
            <person name="Sandor L."/>
            <person name="Smith M.W."/>
            <person name="Tsang A."/>
            <person name="Grigoriev I.V."/>
            <person name="Stajich J.E."/>
            <person name="Spatafora J.W."/>
        </authorList>
    </citation>
    <scope>NUCLEOTIDE SEQUENCE</scope>
    <source>
        <strain evidence="12">RSA 2281</strain>
    </source>
</reference>
<dbReference type="PANTHER" id="PTHR14003:SF19">
    <property type="entry name" value="YY2 TRANSCRIPTION FACTOR"/>
    <property type="match status" value="1"/>
</dbReference>
<evidence type="ECO:0000256" key="7">
    <source>
        <dbReference type="ARBA" id="ARBA00023125"/>
    </source>
</evidence>
<dbReference type="GO" id="GO:0008270">
    <property type="term" value="F:zinc ion binding"/>
    <property type="evidence" value="ECO:0007669"/>
    <property type="project" value="UniProtKB-KW"/>
</dbReference>
<comment type="subcellular location">
    <subcellularLocation>
        <location evidence="1">Nucleus</location>
    </subcellularLocation>
</comment>
<keyword evidence="3" id="KW-0677">Repeat</keyword>
<evidence type="ECO:0000259" key="11">
    <source>
        <dbReference type="PROSITE" id="PS50157"/>
    </source>
</evidence>
<evidence type="ECO:0000313" key="13">
    <source>
        <dbReference type="Proteomes" id="UP001209540"/>
    </source>
</evidence>
<dbReference type="PROSITE" id="PS50157">
    <property type="entry name" value="ZINC_FINGER_C2H2_2"/>
    <property type="match status" value="2"/>
</dbReference>